<evidence type="ECO:0000313" key="2">
    <source>
        <dbReference type="Proteomes" id="UP001433508"/>
    </source>
</evidence>
<proteinExistence type="predicted"/>
<name>A0ACC3TAR0_LIPKO</name>
<comment type="caution">
    <text evidence="1">The sequence shown here is derived from an EMBL/GenBank/DDBJ whole genome shotgun (WGS) entry which is preliminary data.</text>
</comment>
<dbReference type="Proteomes" id="UP001433508">
    <property type="component" value="Unassembled WGS sequence"/>
</dbReference>
<keyword evidence="2" id="KW-1185">Reference proteome</keyword>
<gene>
    <name evidence="1" type="ORF">V1525DRAFT_429263</name>
</gene>
<accession>A0ACC3TAR0</accession>
<reference evidence="2" key="1">
    <citation type="journal article" date="2024" name="Front. Bioeng. Biotechnol.">
        <title>Genome-scale model development and genomic sequencing of the oleaginous clade Lipomyces.</title>
        <authorList>
            <person name="Czajka J.J."/>
            <person name="Han Y."/>
            <person name="Kim J."/>
            <person name="Mondo S.J."/>
            <person name="Hofstad B.A."/>
            <person name="Robles A."/>
            <person name="Haridas S."/>
            <person name="Riley R."/>
            <person name="LaButti K."/>
            <person name="Pangilinan J."/>
            <person name="Andreopoulos W."/>
            <person name="Lipzen A."/>
            <person name="Yan J."/>
            <person name="Wang M."/>
            <person name="Ng V."/>
            <person name="Grigoriev I.V."/>
            <person name="Spatafora J.W."/>
            <person name="Magnuson J.K."/>
            <person name="Baker S.E."/>
            <person name="Pomraning K.R."/>
        </authorList>
    </citation>
    <scope>NUCLEOTIDE SEQUENCE [LARGE SCALE GENOMIC DNA]</scope>
    <source>
        <strain evidence="2">CBS 7786</strain>
    </source>
</reference>
<dbReference type="EMBL" id="MU971336">
    <property type="protein sequence ID" value="KAK9241007.1"/>
    <property type="molecule type" value="Genomic_DNA"/>
</dbReference>
<protein>
    <submittedName>
        <fullName evidence="1">Uncharacterized protein</fullName>
    </submittedName>
</protein>
<evidence type="ECO:0000313" key="1">
    <source>
        <dbReference type="EMBL" id="KAK9241007.1"/>
    </source>
</evidence>
<sequence length="558" mass="59882">MPELSAKDLFEKDLSLRSPFPRGSNVAPSTTPVRPTQIGPPVFAPPKPGSGFKPPTSATKLVAPSARRPGLGDANNKLQRLFYQSPMPRISNPALARYNPMVSSSGIGAVYPSYSSVTTTPLHSNPRKSTTSAAPKDNVRYSPVPAQIQPVAPPPQTPARSSPPRNDRTPAPLPVPPTSAAKQNNLSSAATEATPKSRSLGYRIGDLLGLVSGVRHAAEPEKSLSKDVSPVQQATTVTETLYAEKEPSADIPIENAPSDSQSLSSNSSISSNIAPSSASSTTNANAAGGLLPSASVTKRIQKSRVISIPEPLPQLGMYESRASSASPIVTSRRKLKKRSMSPAANHPQSAVAKVSRGKGIHGGRRGRSSLTRQQTAQNMSNLAMKAARRSITEQHVSPSIESESDAEQRVGQYESRGVEKTLVSGSAVQEVPDSEPESASPENMPGTQPNLVVGMDLNQEKRQIYASADSSVMTQPLTAVKHGRRQSRSLPDEQPSRRSGRTRVKPLEYWRNERIVYCLVHDEEQGEVVPSIRRIVRAERDGVDHSDTGKKRRRGETT</sequence>
<organism evidence="1 2">
    <name type="scientific">Lipomyces kononenkoae</name>
    <name type="common">Yeast</name>
    <dbReference type="NCBI Taxonomy" id="34357"/>
    <lineage>
        <taxon>Eukaryota</taxon>
        <taxon>Fungi</taxon>
        <taxon>Dikarya</taxon>
        <taxon>Ascomycota</taxon>
        <taxon>Saccharomycotina</taxon>
        <taxon>Lipomycetes</taxon>
        <taxon>Lipomycetales</taxon>
        <taxon>Lipomycetaceae</taxon>
        <taxon>Lipomyces</taxon>
    </lineage>
</organism>